<dbReference type="STRING" id="6945.B7QGM7"/>
<dbReference type="EMBL" id="DS932325">
    <property type="protein sequence ID" value="EEC17999.1"/>
    <property type="molecule type" value="Genomic_DNA"/>
</dbReference>
<evidence type="ECO:0000313" key="3">
    <source>
        <dbReference type="Proteomes" id="UP000001555"/>
    </source>
</evidence>
<dbReference type="InParanoid" id="B7QGM7"/>
<dbReference type="OrthoDB" id="64893at2759"/>
<dbReference type="Proteomes" id="UP000001555">
    <property type="component" value="Unassembled WGS sequence"/>
</dbReference>
<reference evidence="2" key="2">
    <citation type="submission" date="2020-05" db="UniProtKB">
        <authorList>
            <consortium name="EnsemblMetazoa"/>
        </authorList>
    </citation>
    <scope>IDENTIFICATION</scope>
    <source>
        <strain evidence="2">wikel</strain>
    </source>
</reference>
<evidence type="ECO:0000313" key="1">
    <source>
        <dbReference type="EMBL" id="EEC17999.1"/>
    </source>
</evidence>
<dbReference type="VEuPathDB" id="VectorBase:ISCI014844"/>
<accession>B7QGM7</accession>
<dbReference type="PaxDb" id="6945-B7QGM7"/>
<dbReference type="HOGENOM" id="CLU_2064054_0_0_1"/>
<proteinExistence type="predicted"/>
<dbReference type="AlphaFoldDB" id="B7QGM7"/>
<evidence type="ECO:0000313" key="2">
    <source>
        <dbReference type="EnsemblMetazoa" id="ISCW014844-PA"/>
    </source>
</evidence>
<dbReference type="EnsemblMetazoa" id="ISCW014844-RA">
    <property type="protein sequence ID" value="ISCW014844-PA"/>
    <property type="gene ID" value="ISCW014844"/>
</dbReference>
<gene>
    <name evidence="1" type="ORF">IscW_ISCW014844</name>
</gene>
<dbReference type="EMBL" id="ABJB010393402">
    <property type="status" value="NOT_ANNOTATED_CDS"/>
    <property type="molecule type" value="Genomic_DNA"/>
</dbReference>
<dbReference type="VEuPathDB" id="VectorBase:ISCW014844"/>
<protein>
    <submittedName>
        <fullName evidence="1 2">Uncharacterized protein</fullName>
    </submittedName>
</protein>
<organism>
    <name type="scientific">Ixodes scapularis</name>
    <name type="common">Black-legged tick</name>
    <name type="synonym">Deer tick</name>
    <dbReference type="NCBI Taxonomy" id="6945"/>
    <lineage>
        <taxon>Eukaryota</taxon>
        <taxon>Metazoa</taxon>
        <taxon>Ecdysozoa</taxon>
        <taxon>Arthropoda</taxon>
        <taxon>Chelicerata</taxon>
        <taxon>Arachnida</taxon>
        <taxon>Acari</taxon>
        <taxon>Parasitiformes</taxon>
        <taxon>Ixodida</taxon>
        <taxon>Ixodoidea</taxon>
        <taxon>Ixodidae</taxon>
        <taxon>Ixodinae</taxon>
        <taxon>Ixodes</taxon>
    </lineage>
</organism>
<sequence>MMLTPDYAKLGCRSESGVLSLFGVVFAFVAFLPGVRAHGRLIEPPARNAMWRFNYDTPFNFEDSELFCGGIKAHLESEKMTICCGGSSAAAFRAFSMATSSAVVDDVATSSFPLHSAPV</sequence>
<dbReference type="VEuPathDB" id="VectorBase:ISCP_016022"/>
<reference evidence="1 3" key="1">
    <citation type="submission" date="2008-03" db="EMBL/GenBank/DDBJ databases">
        <title>Annotation of Ixodes scapularis.</title>
        <authorList>
            <consortium name="Ixodes scapularis Genome Project Consortium"/>
            <person name="Caler E."/>
            <person name="Hannick L.I."/>
            <person name="Bidwell S."/>
            <person name="Joardar V."/>
            <person name="Thiagarajan M."/>
            <person name="Amedeo P."/>
            <person name="Galinsky K.J."/>
            <person name="Schobel S."/>
            <person name="Inman J."/>
            <person name="Hostetler J."/>
            <person name="Miller J."/>
            <person name="Hammond M."/>
            <person name="Megy K."/>
            <person name="Lawson D."/>
            <person name="Kodira C."/>
            <person name="Sutton G."/>
            <person name="Meyer J."/>
            <person name="Hill C.A."/>
            <person name="Birren B."/>
            <person name="Nene V."/>
            <person name="Collins F."/>
            <person name="Alarcon-Chaidez F."/>
            <person name="Wikel S."/>
            <person name="Strausberg R."/>
        </authorList>
    </citation>
    <scope>NUCLEOTIDE SEQUENCE [LARGE SCALE GENOMIC DNA]</scope>
    <source>
        <strain evidence="3">Wikel</strain>
        <strain evidence="1">Wikel colony</strain>
    </source>
</reference>
<name>B7QGM7_IXOSC</name>
<keyword evidence="3" id="KW-1185">Reference proteome</keyword>